<dbReference type="Pfam" id="PF02311">
    <property type="entry name" value="AraC_binding"/>
    <property type="match status" value="1"/>
</dbReference>
<dbReference type="SUPFAM" id="SSF46689">
    <property type="entry name" value="Homeodomain-like"/>
    <property type="match status" value="2"/>
</dbReference>
<gene>
    <name evidence="5" type="ORF">KCTCHS21_23780</name>
</gene>
<dbReference type="PANTHER" id="PTHR43280:SF28">
    <property type="entry name" value="HTH-TYPE TRANSCRIPTIONAL ACTIVATOR RHAS"/>
    <property type="match status" value="1"/>
</dbReference>
<dbReference type="InterPro" id="IPR014710">
    <property type="entry name" value="RmlC-like_jellyroll"/>
</dbReference>
<protein>
    <submittedName>
        <fullName evidence="5">AraC family transcriptional regulator</fullName>
    </submittedName>
</protein>
<name>A0A3T1D4N9_9BACL</name>
<dbReference type="PROSITE" id="PS01124">
    <property type="entry name" value="HTH_ARAC_FAMILY_2"/>
    <property type="match status" value="1"/>
</dbReference>
<dbReference type="PANTHER" id="PTHR43280">
    <property type="entry name" value="ARAC-FAMILY TRANSCRIPTIONAL REGULATOR"/>
    <property type="match status" value="1"/>
</dbReference>
<evidence type="ECO:0000259" key="4">
    <source>
        <dbReference type="PROSITE" id="PS01124"/>
    </source>
</evidence>
<keyword evidence="1" id="KW-0805">Transcription regulation</keyword>
<dbReference type="Pfam" id="PF12833">
    <property type="entry name" value="HTH_18"/>
    <property type="match status" value="1"/>
</dbReference>
<dbReference type="InterPro" id="IPR018060">
    <property type="entry name" value="HTH_AraC"/>
</dbReference>
<dbReference type="PRINTS" id="PR00032">
    <property type="entry name" value="HTHARAC"/>
</dbReference>
<sequence length="302" mass="34674">MTYSDELWEDTLLSDKNFPINMFHNHTDQVEKEQNILFLHWHAHFEFIVMQEGRASFLIDSIPYEASPGEVLIVPSGALHVGYSLDDKPVKYVSIVFSSSLFEDFSLDSTYQTYIKPYLEGTQSFPVKLGDAATSHPEAFSLLHQAMEEFTSKKPAYRLAVINHLMLLFIHISRSIKPSSSAGHSTEQSFSRKLEPFKQLIRYLEMNPSHKISVEQASNKVNLSSFHFCKIFKKITGRTFIDFVNLLRINEAERLLRDSSMSVTEIAEQIGCDNPNYFTKLFKKYKGMTPTLSRKSLLNSSY</sequence>
<dbReference type="InterPro" id="IPR020449">
    <property type="entry name" value="Tscrpt_reg_AraC-type_HTH"/>
</dbReference>
<keyword evidence="2" id="KW-0238">DNA-binding</keyword>
<evidence type="ECO:0000256" key="3">
    <source>
        <dbReference type="ARBA" id="ARBA00023163"/>
    </source>
</evidence>
<dbReference type="InterPro" id="IPR003313">
    <property type="entry name" value="AraC-bd"/>
</dbReference>
<feature type="domain" description="HTH araC/xylS-type" evidence="4">
    <location>
        <begin position="198"/>
        <end position="296"/>
    </location>
</feature>
<dbReference type="InterPro" id="IPR009057">
    <property type="entry name" value="Homeodomain-like_sf"/>
</dbReference>
<dbReference type="Gene3D" id="2.60.120.10">
    <property type="entry name" value="Jelly Rolls"/>
    <property type="match status" value="1"/>
</dbReference>
<dbReference type="RefSeq" id="WP_130607933.1">
    <property type="nucleotide sequence ID" value="NZ_AP019400.1"/>
</dbReference>
<dbReference type="Proteomes" id="UP000289856">
    <property type="component" value="Chromosome"/>
</dbReference>
<organism evidence="5 6">
    <name type="scientific">Cohnella abietis</name>
    <dbReference type="NCBI Taxonomy" id="2507935"/>
    <lineage>
        <taxon>Bacteria</taxon>
        <taxon>Bacillati</taxon>
        <taxon>Bacillota</taxon>
        <taxon>Bacilli</taxon>
        <taxon>Bacillales</taxon>
        <taxon>Paenibacillaceae</taxon>
        <taxon>Cohnella</taxon>
    </lineage>
</organism>
<evidence type="ECO:0000256" key="1">
    <source>
        <dbReference type="ARBA" id="ARBA00023015"/>
    </source>
</evidence>
<dbReference type="InterPro" id="IPR037923">
    <property type="entry name" value="HTH-like"/>
</dbReference>
<dbReference type="GO" id="GO:0043565">
    <property type="term" value="F:sequence-specific DNA binding"/>
    <property type="evidence" value="ECO:0007669"/>
    <property type="project" value="InterPro"/>
</dbReference>
<evidence type="ECO:0000256" key="2">
    <source>
        <dbReference type="ARBA" id="ARBA00023125"/>
    </source>
</evidence>
<dbReference type="GO" id="GO:0003700">
    <property type="term" value="F:DNA-binding transcription factor activity"/>
    <property type="evidence" value="ECO:0007669"/>
    <property type="project" value="InterPro"/>
</dbReference>
<accession>A0A3T1D4N9</accession>
<reference evidence="5 6" key="1">
    <citation type="submission" date="2019-01" db="EMBL/GenBank/DDBJ databases">
        <title>Complete genome sequence of Cohnella hallensis HS21 isolated from Korean fir (Abies koreana) rhizospheric soil.</title>
        <authorList>
            <person name="Jiang L."/>
            <person name="Kang S.W."/>
            <person name="Kim S."/>
            <person name="Jung J."/>
            <person name="Kim C.Y."/>
            <person name="Kim D.H."/>
            <person name="Kim S.W."/>
            <person name="Lee J."/>
        </authorList>
    </citation>
    <scope>NUCLEOTIDE SEQUENCE [LARGE SCALE GENOMIC DNA]</scope>
    <source>
        <strain evidence="5 6">HS21</strain>
    </source>
</reference>
<proteinExistence type="predicted"/>
<keyword evidence="3" id="KW-0804">Transcription</keyword>
<dbReference type="CDD" id="cd02208">
    <property type="entry name" value="cupin_RmlC-like"/>
    <property type="match status" value="1"/>
</dbReference>
<dbReference type="KEGG" id="cohn:KCTCHS21_23780"/>
<dbReference type="SUPFAM" id="SSF51215">
    <property type="entry name" value="Regulatory protein AraC"/>
    <property type="match status" value="1"/>
</dbReference>
<dbReference type="EMBL" id="AP019400">
    <property type="protein sequence ID" value="BBI32979.1"/>
    <property type="molecule type" value="Genomic_DNA"/>
</dbReference>
<evidence type="ECO:0000313" key="5">
    <source>
        <dbReference type="EMBL" id="BBI32979.1"/>
    </source>
</evidence>
<dbReference type="Gene3D" id="1.10.10.60">
    <property type="entry name" value="Homeodomain-like"/>
    <property type="match status" value="2"/>
</dbReference>
<dbReference type="SMART" id="SM00342">
    <property type="entry name" value="HTH_ARAC"/>
    <property type="match status" value="1"/>
</dbReference>
<dbReference type="OrthoDB" id="9791615at2"/>
<dbReference type="AlphaFoldDB" id="A0A3T1D4N9"/>
<evidence type="ECO:0000313" key="6">
    <source>
        <dbReference type="Proteomes" id="UP000289856"/>
    </source>
</evidence>
<keyword evidence="6" id="KW-1185">Reference proteome</keyword>